<dbReference type="EMBL" id="JAOCQF010000001">
    <property type="protein sequence ID" value="MCT8329195.1"/>
    <property type="molecule type" value="Genomic_DNA"/>
</dbReference>
<evidence type="ECO:0000313" key="4">
    <source>
        <dbReference type="Proteomes" id="UP001205601"/>
    </source>
</evidence>
<dbReference type="Proteomes" id="UP001205601">
    <property type="component" value="Unassembled WGS sequence"/>
</dbReference>
<keyword evidence="1" id="KW-0812">Transmembrane</keyword>
<dbReference type="InterPro" id="IPR000620">
    <property type="entry name" value="EamA_dom"/>
</dbReference>
<dbReference type="PANTHER" id="PTHR22911">
    <property type="entry name" value="ACYL-MALONYL CONDENSING ENZYME-RELATED"/>
    <property type="match status" value="1"/>
</dbReference>
<evidence type="ECO:0000313" key="3">
    <source>
        <dbReference type="EMBL" id="MCT8329195.1"/>
    </source>
</evidence>
<dbReference type="InterPro" id="IPR037185">
    <property type="entry name" value="EmrE-like"/>
</dbReference>
<proteinExistence type="predicted"/>
<feature type="transmembrane region" description="Helical" evidence="1">
    <location>
        <begin position="146"/>
        <end position="164"/>
    </location>
</feature>
<keyword evidence="4" id="KW-1185">Reference proteome</keyword>
<feature type="transmembrane region" description="Helical" evidence="1">
    <location>
        <begin position="32"/>
        <end position="53"/>
    </location>
</feature>
<gene>
    <name evidence="3" type="ORF">N5I32_06695</name>
</gene>
<evidence type="ECO:0000259" key="2">
    <source>
        <dbReference type="Pfam" id="PF00892"/>
    </source>
</evidence>
<keyword evidence="1" id="KW-1133">Transmembrane helix</keyword>
<reference evidence="4" key="1">
    <citation type="submission" date="2023-07" db="EMBL/GenBank/DDBJ databases">
        <title>Defluviimonas sediminis sp. nov., isolated from mangrove sediment.</title>
        <authorList>
            <person name="Liu L."/>
            <person name="Li J."/>
            <person name="Huang Y."/>
            <person name="Pan J."/>
            <person name="Li M."/>
        </authorList>
    </citation>
    <scope>NUCLEOTIDE SEQUENCE [LARGE SCALE GENOMIC DNA]</scope>
    <source>
        <strain evidence="4">FT324</strain>
    </source>
</reference>
<dbReference type="Pfam" id="PF00892">
    <property type="entry name" value="EamA"/>
    <property type="match status" value="2"/>
</dbReference>
<feature type="transmembrane region" description="Helical" evidence="1">
    <location>
        <begin position="239"/>
        <end position="256"/>
    </location>
</feature>
<sequence>MSNLRGIGLVLFAMLAFSVEDALIKSLTRTLPIGEILMIVGVSGTLVFLIAAGDGGRAATVRATFVPSLFLRTLSEGVGALSFVTALSILPLSTVAAVFQATPLAVTAGAAVFMGERVGWRRWLAVIVGFAGVLMIIRPGSESFRIEALLVILTVVVIAARDLLTRRIPTYIPSVAVSCHGFFAVAVAGAALIALGDVPVMPDGPALWKIALVILCSTTGYYAIVAAMRLAEASALMPFRYARLVLSLAIGVVVFAERPDAMTLAGAGVILCAAFYTYLRERKIALTARAA</sequence>
<feature type="transmembrane region" description="Helical" evidence="1">
    <location>
        <begin position="206"/>
        <end position="227"/>
    </location>
</feature>
<feature type="domain" description="EamA" evidence="2">
    <location>
        <begin position="5"/>
        <end position="137"/>
    </location>
</feature>
<dbReference type="Gene3D" id="1.10.3730.20">
    <property type="match status" value="1"/>
</dbReference>
<dbReference type="PANTHER" id="PTHR22911:SF135">
    <property type="entry name" value="BLR4310 PROTEIN"/>
    <property type="match status" value="1"/>
</dbReference>
<feature type="domain" description="EamA" evidence="2">
    <location>
        <begin position="147"/>
        <end position="278"/>
    </location>
</feature>
<feature type="transmembrane region" description="Helical" evidence="1">
    <location>
        <begin position="65"/>
        <end position="89"/>
    </location>
</feature>
<dbReference type="SUPFAM" id="SSF103481">
    <property type="entry name" value="Multidrug resistance efflux transporter EmrE"/>
    <property type="match status" value="2"/>
</dbReference>
<accession>A0ABT2NNV8</accession>
<dbReference type="RefSeq" id="WP_261494613.1">
    <property type="nucleotide sequence ID" value="NZ_JAOCQF010000001.1"/>
</dbReference>
<organism evidence="3 4">
    <name type="scientific">Albidovulum sediminis</name>
    <dbReference type="NCBI Taxonomy" id="3066345"/>
    <lineage>
        <taxon>Bacteria</taxon>
        <taxon>Pseudomonadati</taxon>
        <taxon>Pseudomonadota</taxon>
        <taxon>Alphaproteobacteria</taxon>
        <taxon>Rhodobacterales</taxon>
        <taxon>Paracoccaceae</taxon>
        <taxon>Albidovulum</taxon>
    </lineage>
</organism>
<protein>
    <submittedName>
        <fullName evidence="3">DMT family transporter</fullName>
    </submittedName>
</protein>
<feature type="transmembrane region" description="Helical" evidence="1">
    <location>
        <begin position="122"/>
        <end position="140"/>
    </location>
</feature>
<name>A0ABT2NNV8_9RHOB</name>
<comment type="caution">
    <text evidence="3">The sequence shown here is derived from an EMBL/GenBank/DDBJ whole genome shotgun (WGS) entry which is preliminary data.</text>
</comment>
<keyword evidence="1" id="KW-0472">Membrane</keyword>
<feature type="transmembrane region" description="Helical" evidence="1">
    <location>
        <begin position="171"/>
        <end position="194"/>
    </location>
</feature>
<feature type="transmembrane region" description="Helical" evidence="1">
    <location>
        <begin position="262"/>
        <end position="279"/>
    </location>
</feature>
<evidence type="ECO:0000256" key="1">
    <source>
        <dbReference type="SAM" id="Phobius"/>
    </source>
</evidence>